<dbReference type="HAMAP" id="MF_01102">
    <property type="entry name" value="MnmC"/>
    <property type="match status" value="1"/>
</dbReference>
<feature type="domain" description="MnmC-like methyltransferase" evidence="12">
    <location>
        <begin position="116"/>
        <end position="236"/>
    </location>
</feature>
<evidence type="ECO:0000256" key="1">
    <source>
        <dbReference type="ARBA" id="ARBA00022490"/>
    </source>
</evidence>
<name>A0A081G0F4_9GAMM</name>
<reference evidence="13 14" key="1">
    <citation type="submission" date="2014-04" db="EMBL/GenBank/DDBJ databases">
        <title>Marinobacterium kochiensis sp. nov., isolated from sediment sample collected from Kochi backwaters in Kerala, India.</title>
        <authorList>
            <person name="Singh A."/>
            <person name="Pinnaka A.K."/>
        </authorList>
    </citation>
    <scope>NUCLEOTIDE SEQUENCE [LARGE SCALE GENOMIC DNA]</scope>
    <source>
        <strain evidence="13 14">AK27</strain>
    </source>
</reference>
<dbReference type="InterPro" id="IPR036188">
    <property type="entry name" value="FAD/NAD-bd_sf"/>
</dbReference>
<dbReference type="AlphaFoldDB" id="A0A081G0F4"/>
<dbReference type="PANTHER" id="PTHR13847">
    <property type="entry name" value="SARCOSINE DEHYDROGENASE-RELATED"/>
    <property type="match status" value="1"/>
</dbReference>
<evidence type="ECO:0000256" key="7">
    <source>
        <dbReference type="ARBA" id="ARBA00022827"/>
    </source>
</evidence>
<evidence type="ECO:0000256" key="3">
    <source>
        <dbReference type="ARBA" id="ARBA00022630"/>
    </source>
</evidence>
<keyword evidence="6 10" id="KW-0819">tRNA processing</keyword>
<keyword evidence="8 10" id="KW-0560">Oxidoreductase</keyword>
<keyword evidence="9 10" id="KW-0511">Multifunctional enzyme</keyword>
<comment type="function">
    <text evidence="10">Catalyzes the last two steps in the biosynthesis of 5-methylaminomethyl-2-thiouridine (mnm(5)s(2)U) at the wobble position (U34) in tRNA. Catalyzes the FAD-dependent demodification of cmnm(5)s(2)U34 to nm(5)s(2)U34, followed by the transfer of a methyl group from S-adenosyl-L-methionine to nm(5)s(2)U34, to form mnm(5)s(2)U34.</text>
</comment>
<comment type="catalytic activity">
    <reaction evidence="10">
        <text>5-aminomethyl-2-thiouridine(34) in tRNA + S-adenosyl-L-methionine = 5-methylaminomethyl-2-thiouridine(34) in tRNA + S-adenosyl-L-homocysteine + H(+)</text>
        <dbReference type="Rhea" id="RHEA:19569"/>
        <dbReference type="Rhea" id="RHEA-COMP:10195"/>
        <dbReference type="Rhea" id="RHEA-COMP:10197"/>
        <dbReference type="ChEBI" id="CHEBI:15378"/>
        <dbReference type="ChEBI" id="CHEBI:57856"/>
        <dbReference type="ChEBI" id="CHEBI:59789"/>
        <dbReference type="ChEBI" id="CHEBI:74454"/>
        <dbReference type="ChEBI" id="CHEBI:74455"/>
        <dbReference type="EC" id="2.1.1.61"/>
    </reaction>
</comment>
<dbReference type="SUPFAM" id="SSF51905">
    <property type="entry name" value="FAD/NAD(P)-binding domain"/>
    <property type="match status" value="1"/>
</dbReference>
<keyword evidence="1 10" id="KW-0963">Cytoplasm</keyword>
<dbReference type="GO" id="GO:0050660">
    <property type="term" value="F:flavin adenine dinucleotide binding"/>
    <property type="evidence" value="ECO:0007669"/>
    <property type="project" value="UniProtKB-UniRule"/>
</dbReference>
<dbReference type="eggNOG" id="COG4121">
    <property type="taxonomic scope" value="Bacteria"/>
</dbReference>
<evidence type="ECO:0000313" key="13">
    <source>
        <dbReference type="EMBL" id="KEA64259.1"/>
    </source>
</evidence>
<feature type="domain" description="FAD dependent oxidoreductase" evidence="11">
    <location>
        <begin position="264"/>
        <end position="627"/>
    </location>
</feature>
<dbReference type="Gene3D" id="3.30.9.10">
    <property type="entry name" value="D-Amino Acid Oxidase, subunit A, domain 2"/>
    <property type="match status" value="1"/>
</dbReference>
<keyword evidence="14" id="KW-1185">Reference proteome</keyword>
<keyword evidence="2 10" id="KW-0489">Methyltransferase</keyword>
<proteinExistence type="inferred from homology"/>
<dbReference type="InterPro" id="IPR023032">
    <property type="entry name" value="tRNA_MAMT_biosynth_bifunc_MnmC"/>
</dbReference>
<gene>
    <name evidence="10" type="primary">mnmC</name>
    <name evidence="13" type="ORF">ADIMK_1505</name>
</gene>
<dbReference type="SUPFAM" id="SSF54373">
    <property type="entry name" value="FAD-linked reductases, C-terminal domain"/>
    <property type="match status" value="1"/>
</dbReference>
<keyword evidence="7 10" id="KW-0274">FAD</keyword>
<dbReference type="EC" id="1.5.-.-" evidence="10"/>
<evidence type="ECO:0000256" key="8">
    <source>
        <dbReference type="ARBA" id="ARBA00023002"/>
    </source>
</evidence>
<dbReference type="InterPro" id="IPR047785">
    <property type="entry name" value="tRNA_MNMC2"/>
</dbReference>
<dbReference type="GO" id="GO:0004808">
    <property type="term" value="F:tRNA (5-methylaminomethyl-2-thiouridylate)(34)-methyltransferase activity"/>
    <property type="evidence" value="ECO:0007669"/>
    <property type="project" value="UniProtKB-EC"/>
</dbReference>
<evidence type="ECO:0000256" key="5">
    <source>
        <dbReference type="ARBA" id="ARBA00022691"/>
    </source>
</evidence>
<dbReference type="InterPro" id="IPR006076">
    <property type="entry name" value="FAD-dep_OxRdtase"/>
</dbReference>
<dbReference type="NCBIfam" id="NF033855">
    <property type="entry name" value="tRNA_MNMC2"/>
    <property type="match status" value="1"/>
</dbReference>
<dbReference type="GO" id="GO:0016645">
    <property type="term" value="F:oxidoreductase activity, acting on the CH-NH group of donors"/>
    <property type="evidence" value="ECO:0007669"/>
    <property type="project" value="InterPro"/>
</dbReference>
<dbReference type="PANTHER" id="PTHR13847:SF283">
    <property type="entry name" value="TRNA 5-METHYLAMINOMETHYL-2-THIOURIDINE BIOSYNTHESIS BIFUNCTIONAL PROTEIN MNMC"/>
    <property type="match status" value="1"/>
</dbReference>
<sequence>MNRRDEKLTPAELSWQDDTPVSVQFDDIYFNKSGGLAETEYVFLAANDLPSRWRSLASGERFTLAETGFGTGLNFLCARKLWLDLAPADARLHYISFEKHPLLPEDLAQALSHWPQFADGAQQLKAAWPPPLRGLYTLEFDSARITLTLAFGDAEDMLADLNGQVDAWFLDGFAPSRNPGMWSEQLFAEIAAHSRKGTTFSTFTAAGLVRRGLASVGFHVTKQPGFGRKREMLNGYFDTEALPEQRTAPWMARPQPIVDAPRHAIVIGAGIAGCSTAAALANRGWRVDLLERNAAPALEGSGNPQGALFIKLPTRPTRQSELHIAGLQYTAALVRRLTSAQPDMGELCGVLSLALTDKEAAHQQQVIEAGLYPSQLVSAVTQQQASTLAGVEVSAGGLYFPQAGWVSPPLLCRHLLEHPNIRCHFDTSVTSLTRCDSSGQWRINDGQFNAPVIIVCSAAEASTLPPLQGLPLKPIRGQTTQAQAPAMHSTLQRVVCGEGYISPPLDGRYCFGASFKLHDTDLDVRDEEHQANLQLLRRAIPELADTLDMQSADGRAAFRATTPDYMPIVGPVPDTDWVVERFARLRKDSNWRFEPGMRHLPGLFINAGHGSKGLVSCPISAQLIASLVDESPLPLSQPVVEAVSPVRFVIKKLIRRTI</sequence>
<dbReference type="STRING" id="1232683.ADIMK_1505"/>
<dbReference type="GO" id="GO:0005737">
    <property type="term" value="C:cytoplasm"/>
    <property type="evidence" value="ECO:0007669"/>
    <property type="project" value="UniProtKB-SubCell"/>
</dbReference>
<dbReference type="Proteomes" id="UP000028252">
    <property type="component" value="Unassembled WGS sequence"/>
</dbReference>
<dbReference type="GO" id="GO:0002098">
    <property type="term" value="P:tRNA wobble uridine modification"/>
    <property type="evidence" value="ECO:0007669"/>
    <property type="project" value="TreeGrafter"/>
</dbReference>
<dbReference type="GO" id="GO:0032259">
    <property type="term" value="P:methylation"/>
    <property type="evidence" value="ECO:0007669"/>
    <property type="project" value="UniProtKB-KW"/>
</dbReference>
<comment type="cofactor">
    <cofactor evidence="10">
        <name>FAD</name>
        <dbReference type="ChEBI" id="CHEBI:57692"/>
    </cofactor>
</comment>
<dbReference type="Pfam" id="PF05430">
    <property type="entry name" value="Methyltransf_30"/>
    <property type="match status" value="1"/>
</dbReference>
<keyword evidence="5 10" id="KW-0949">S-adenosyl-L-methionine</keyword>
<dbReference type="EMBL" id="JMQN01000018">
    <property type="protein sequence ID" value="KEA64259.1"/>
    <property type="molecule type" value="Genomic_DNA"/>
</dbReference>
<evidence type="ECO:0000256" key="2">
    <source>
        <dbReference type="ARBA" id="ARBA00022603"/>
    </source>
</evidence>
<dbReference type="InterPro" id="IPR008471">
    <property type="entry name" value="MnmC-like_methylTransf"/>
</dbReference>
<dbReference type="Gene3D" id="3.40.50.150">
    <property type="entry name" value="Vaccinia Virus protein VP39"/>
    <property type="match status" value="1"/>
</dbReference>
<organism evidence="13 14">
    <name type="scientific">Marinobacterium lacunae</name>
    <dbReference type="NCBI Taxonomy" id="1232683"/>
    <lineage>
        <taxon>Bacteria</taxon>
        <taxon>Pseudomonadati</taxon>
        <taxon>Pseudomonadota</taxon>
        <taxon>Gammaproteobacteria</taxon>
        <taxon>Oceanospirillales</taxon>
        <taxon>Oceanospirillaceae</taxon>
        <taxon>Marinobacterium</taxon>
    </lineage>
</organism>
<comment type="similarity">
    <text evidence="10">In the N-terminal section; belongs to the methyltransferase superfamily. tRNA (mnm(5)s(2)U34)-methyltransferase family.</text>
</comment>
<dbReference type="Pfam" id="PF01266">
    <property type="entry name" value="DAO"/>
    <property type="match status" value="1"/>
</dbReference>
<evidence type="ECO:0000256" key="6">
    <source>
        <dbReference type="ARBA" id="ARBA00022694"/>
    </source>
</evidence>
<dbReference type="eggNOG" id="COG0665">
    <property type="taxonomic scope" value="Bacteria"/>
</dbReference>
<dbReference type="NCBIfam" id="TIGR03197">
    <property type="entry name" value="MnmC_Cterm"/>
    <property type="match status" value="1"/>
</dbReference>
<dbReference type="InterPro" id="IPR029063">
    <property type="entry name" value="SAM-dependent_MTases_sf"/>
</dbReference>
<feature type="region of interest" description="FAD-dependent cmnm(5)s(2)U34 oxidoreductase" evidence="10">
    <location>
        <begin position="267"/>
        <end position="658"/>
    </location>
</feature>
<evidence type="ECO:0000256" key="4">
    <source>
        <dbReference type="ARBA" id="ARBA00022679"/>
    </source>
</evidence>
<keyword evidence="3 10" id="KW-0285">Flavoprotein</keyword>
<evidence type="ECO:0000256" key="10">
    <source>
        <dbReference type="HAMAP-Rule" id="MF_01102"/>
    </source>
</evidence>
<keyword evidence="4 10" id="KW-0808">Transferase</keyword>
<comment type="subcellular location">
    <subcellularLocation>
        <location evidence="10">Cytoplasm</location>
    </subcellularLocation>
</comment>
<dbReference type="EC" id="2.1.1.61" evidence="10"/>
<evidence type="ECO:0000313" key="14">
    <source>
        <dbReference type="Proteomes" id="UP000028252"/>
    </source>
</evidence>
<dbReference type="PATRIC" id="fig|1232683.4.peg.1484"/>
<dbReference type="NCBIfam" id="NF002481">
    <property type="entry name" value="PRK01747.1-2"/>
    <property type="match status" value="1"/>
</dbReference>
<comment type="similarity">
    <text evidence="10">In the C-terminal section; belongs to the DAO family.</text>
</comment>
<feature type="region of interest" description="tRNA (mnm(5)s(2)U34)-methyltransferase" evidence="10">
    <location>
        <begin position="1"/>
        <end position="238"/>
    </location>
</feature>
<accession>A0A081G0F4</accession>
<evidence type="ECO:0000259" key="11">
    <source>
        <dbReference type="Pfam" id="PF01266"/>
    </source>
</evidence>
<comment type="caution">
    <text evidence="13">The sequence shown here is derived from an EMBL/GenBank/DDBJ whole genome shotgun (WGS) entry which is preliminary data.</text>
</comment>
<dbReference type="Gene3D" id="3.50.50.60">
    <property type="entry name" value="FAD/NAD(P)-binding domain"/>
    <property type="match status" value="1"/>
</dbReference>
<evidence type="ECO:0000259" key="12">
    <source>
        <dbReference type="Pfam" id="PF05430"/>
    </source>
</evidence>
<dbReference type="InterPro" id="IPR017610">
    <property type="entry name" value="tRNA_S-uridine_synth_MnmC_C"/>
</dbReference>
<protein>
    <recommendedName>
        <fullName evidence="10">tRNA 5-methylaminomethyl-2-thiouridine biosynthesis bifunctional protein MnmC</fullName>
        <shortName evidence="10">tRNA mnm(5)s(2)U biosynthesis bifunctional protein</shortName>
    </recommendedName>
    <domain>
        <recommendedName>
            <fullName evidence="10">tRNA (mnm(5)s(2)U34)-methyltransferase</fullName>
            <ecNumber evidence="10">2.1.1.61</ecNumber>
        </recommendedName>
    </domain>
    <domain>
        <recommendedName>
            <fullName evidence="10">FAD-dependent cmnm(5)s(2)U34 oxidoreductase</fullName>
            <ecNumber evidence="10">1.5.-.-</ecNumber>
        </recommendedName>
    </domain>
</protein>
<dbReference type="RefSeq" id="WP_051692671.1">
    <property type="nucleotide sequence ID" value="NZ_JMQN01000018.1"/>
</dbReference>
<evidence type="ECO:0000256" key="9">
    <source>
        <dbReference type="ARBA" id="ARBA00023268"/>
    </source>
</evidence>